<proteinExistence type="predicted"/>
<reference evidence="2 3" key="1">
    <citation type="submission" date="2023-01" db="EMBL/GenBank/DDBJ databases">
        <title>Bacillus changyiensis sp. nov., isolated from a coastal deposit.</title>
        <authorList>
            <person name="Xiao G."/>
            <person name="Lai Q."/>
            <person name="Hu Z."/>
            <person name="Shao Z."/>
        </authorList>
    </citation>
    <scope>NUCLEOTIDE SEQUENCE [LARGE SCALE GENOMIC DNA]</scope>
    <source>
        <strain evidence="2 3">CLL-7-23</strain>
    </source>
</reference>
<comment type="caution">
    <text evidence="2">The sequence shown here is derived from an EMBL/GenBank/DDBJ whole genome shotgun (WGS) entry which is preliminary data.</text>
</comment>
<evidence type="ECO:0000313" key="2">
    <source>
        <dbReference type="EMBL" id="MDA7028329.1"/>
    </source>
</evidence>
<keyword evidence="3" id="KW-1185">Reference proteome</keyword>
<accession>A0ABT4X7S7</accession>
<keyword evidence="2" id="KW-0067">ATP-binding</keyword>
<gene>
    <name evidence="2" type="ORF">PJ311_17440</name>
</gene>
<organism evidence="2 3">
    <name type="scientific">Bacillus changyiensis</name>
    <dbReference type="NCBI Taxonomy" id="3004103"/>
    <lineage>
        <taxon>Bacteria</taxon>
        <taxon>Bacillati</taxon>
        <taxon>Bacillota</taxon>
        <taxon>Bacilli</taxon>
        <taxon>Bacillales</taxon>
        <taxon>Bacillaceae</taxon>
        <taxon>Bacillus</taxon>
    </lineage>
</organism>
<dbReference type="InterPro" id="IPR002611">
    <property type="entry name" value="IstB_ATP-bd"/>
</dbReference>
<dbReference type="EMBL" id="JAQKAB010000015">
    <property type="protein sequence ID" value="MDA7028329.1"/>
    <property type="molecule type" value="Genomic_DNA"/>
</dbReference>
<dbReference type="Pfam" id="PF01695">
    <property type="entry name" value="IstB_IS21"/>
    <property type="match status" value="1"/>
</dbReference>
<dbReference type="RefSeq" id="WP_271342138.1">
    <property type="nucleotide sequence ID" value="NZ_JAQKAB010000015.1"/>
</dbReference>
<sequence length="76" mass="8618">MTKVLFSTELPEHLTVVQKFNEIFNSIVRQVHPQAGKQAVLKQIGKLDLFTLDELGYIPLHKQGGELLFQVISMVL</sequence>
<keyword evidence="2" id="KW-0547">Nucleotide-binding</keyword>
<name>A0ABT4X7S7_9BACI</name>
<dbReference type="GO" id="GO:0005524">
    <property type="term" value="F:ATP binding"/>
    <property type="evidence" value="ECO:0007669"/>
    <property type="project" value="UniProtKB-KW"/>
</dbReference>
<protein>
    <submittedName>
        <fullName evidence="2">ATP-binding protein</fullName>
    </submittedName>
</protein>
<feature type="domain" description="IstB-like ATP-binding" evidence="1">
    <location>
        <begin position="32"/>
        <end position="73"/>
    </location>
</feature>
<dbReference type="Proteomes" id="UP001211894">
    <property type="component" value="Unassembled WGS sequence"/>
</dbReference>
<evidence type="ECO:0000259" key="1">
    <source>
        <dbReference type="Pfam" id="PF01695"/>
    </source>
</evidence>
<evidence type="ECO:0000313" key="3">
    <source>
        <dbReference type="Proteomes" id="UP001211894"/>
    </source>
</evidence>